<dbReference type="EMBL" id="RMVN01000002">
    <property type="protein sequence ID" value="RSK22212.1"/>
    <property type="molecule type" value="Genomic_DNA"/>
</dbReference>
<evidence type="ECO:0000313" key="2">
    <source>
        <dbReference type="Proteomes" id="UP000269220"/>
    </source>
</evidence>
<evidence type="ECO:0000313" key="1">
    <source>
        <dbReference type="EMBL" id="RSK22212.1"/>
    </source>
</evidence>
<accession>A0A428IWT0</accession>
<dbReference type="Proteomes" id="UP000269220">
    <property type="component" value="Unassembled WGS sequence"/>
</dbReference>
<dbReference type="AlphaFoldDB" id="A0A428IWT0"/>
<name>A0A428IWT0_STROR</name>
<sequence>MIFKERNLIMEQIGIIMLLNKDQVITQVVQVKLGVKMVE</sequence>
<organism evidence="1 2">
    <name type="scientific">Streptococcus oralis</name>
    <dbReference type="NCBI Taxonomy" id="1303"/>
    <lineage>
        <taxon>Bacteria</taxon>
        <taxon>Bacillati</taxon>
        <taxon>Bacillota</taxon>
        <taxon>Bacilli</taxon>
        <taxon>Lactobacillales</taxon>
        <taxon>Streptococcaceae</taxon>
        <taxon>Streptococcus</taxon>
    </lineage>
</organism>
<reference evidence="1 2" key="1">
    <citation type="submission" date="2018-11" db="EMBL/GenBank/DDBJ databases">
        <title>Species Designations Belie Phenotypic and Genotypic Heterogeneity in Oral Streptococci.</title>
        <authorList>
            <person name="Velsko I."/>
        </authorList>
    </citation>
    <scope>NUCLEOTIDE SEQUENCE [LARGE SCALE GENOMIC DNA]</scope>
    <source>
        <strain evidence="1 2">BCC05</strain>
    </source>
</reference>
<comment type="caution">
    <text evidence="1">The sequence shown here is derived from an EMBL/GenBank/DDBJ whole genome shotgun (WGS) entry which is preliminary data.</text>
</comment>
<protein>
    <submittedName>
        <fullName evidence="1">Uncharacterized protein</fullName>
    </submittedName>
</protein>
<proteinExistence type="predicted"/>
<gene>
    <name evidence="1" type="ORF">D8800_02965</name>
</gene>